<dbReference type="InterPro" id="IPR029063">
    <property type="entry name" value="SAM-dependent_MTases_sf"/>
</dbReference>
<evidence type="ECO:0000259" key="1">
    <source>
        <dbReference type="Pfam" id="PF13649"/>
    </source>
</evidence>
<dbReference type="Proteomes" id="UP000065822">
    <property type="component" value="Chromosome"/>
</dbReference>
<reference evidence="3 5" key="2">
    <citation type="submission" date="2017-06" db="EMBL/GenBank/DDBJ databases">
        <authorList>
            <consortium name="Pathogen Informatics"/>
        </authorList>
    </citation>
    <scope>NUCLEOTIDE SEQUENCE [LARGE SCALE GENOMIC DNA]</scope>
    <source>
        <strain evidence="3 5">NCTC12947</strain>
    </source>
</reference>
<dbReference type="Pfam" id="PF13649">
    <property type="entry name" value="Methyltransf_25"/>
    <property type="match status" value="1"/>
</dbReference>
<reference evidence="2 4" key="1">
    <citation type="submission" date="2016-02" db="EMBL/GenBank/DDBJ databases">
        <authorList>
            <person name="Holder M.E."/>
            <person name="Ajami N.J."/>
            <person name="Petrosino J.F."/>
        </authorList>
    </citation>
    <scope>NUCLEOTIDE SEQUENCE [LARGE SCALE GENOMIC DNA]</scope>
    <source>
        <strain evidence="2 4">CCUG 32990</strain>
    </source>
</reference>
<dbReference type="CDD" id="cd02440">
    <property type="entry name" value="AdoMet_MTases"/>
    <property type="match status" value="1"/>
</dbReference>
<accession>A0AAX2H066</accession>
<dbReference type="EMBL" id="LT906449">
    <property type="protein sequence ID" value="SNV15265.1"/>
    <property type="molecule type" value="Genomic_DNA"/>
</dbReference>
<dbReference type="Gene3D" id="3.40.50.150">
    <property type="entry name" value="Vaccinia Virus protein VP39"/>
    <property type="match status" value="1"/>
</dbReference>
<proteinExistence type="predicted"/>
<keyword evidence="4" id="KW-1185">Reference proteome</keyword>
<keyword evidence="3" id="KW-0808">Transferase</keyword>
<evidence type="ECO:0000313" key="3">
    <source>
        <dbReference type="EMBL" id="SNV15265.1"/>
    </source>
</evidence>
<evidence type="ECO:0000313" key="4">
    <source>
        <dbReference type="Proteomes" id="UP000065822"/>
    </source>
</evidence>
<name>A0AAX2H066_9FLAO</name>
<sequence length="235" mass="26267">MKDLFGQALLDYQLGNYTEDIKTETTISEEDTLPLPYLFRSYNEMPSLEQQALQLTRGKVLEVGCGAGSHGLYLQNEKGLEVHSVDISPKAIEACRLRGLQHATVGDVMQLKGSYDTILLLMNGAGMCGRLKQMGTFFAQIKTLLATGGQVLTDSSDLIYMFDQNPDGSYEVPLLFDYYGELDYLVKYKGEIETPFPWMYIDYNTLQNVAVSVGLQCELIAEGAHFDYLARLTHS</sequence>
<dbReference type="KEGG" id="chg:AXF12_10610"/>
<dbReference type="GO" id="GO:0008168">
    <property type="term" value="F:methyltransferase activity"/>
    <property type="evidence" value="ECO:0007669"/>
    <property type="project" value="UniProtKB-KW"/>
</dbReference>
<gene>
    <name evidence="2" type="ORF">AXF12_10610</name>
    <name evidence="3" type="ORF">SAMEA44541418_02034</name>
</gene>
<protein>
    <submittedName>
        <fullName evidence="3">Methyltransferase</fullName>
    </submittedName>
</protein>
<dbReference type="InterPro" id="IPR041698">
    <property type="entry name" value="Methyltransf_25"/>
</dbReference>
<evidence type="ECO:0000313" key="5">
    <source>
        <dbReference type="Proteomes" id="UP000215539"/>
    </source>
</evidence>
<dbReference type="GO" id="GO:0032259">
    <property type="term" value="P:methylation"/>
    <property type="evidence" value="ECO:0007669"/>
    <property type="project" value="UniProtKB-KW"/>
</dbReference>
<organism evidence="3 5">
    <name type="scientific">Capnocytophaga haemolytica</name>
    <dbReference type="NCBI Taxonomy" id="45243"/>
    <lineage>
        <taxon>Bacteria</taxon>
        <taxon>Pseudomonadati</taxon>
        <taxon>Bacteroidota</taxon>
        <taxon>Flavobacteriia</taxon>
        <taxon>Flavobacteriales</taxon>
        <taxon>Flavobacteriaceae</taxon>
        <taxon>Capnocytophaga</taxon>
    </lineage>
</organism>
<dbReference type="EMBL" id="CP014227">
    <property type="protein sequence ID" value="AMD85924.1"/>
    <property type="molecule type" value="Genomic_DNA"/>
</dbReference>
<dbReference type="Proteomes" id="UP000215539">
    <property type="component" value="Chromosome 1"/>
</dbReference>
<dbReference type="RefSeq" id="WP_066430978.1">
    <property type="nucleotide sequence ID" value="NZ_CP014227.1"/>
</dbReference>
<feature type="domain" description="Methyltransferase" evidence="1">
    <location>
        <begin position="60"/>
        <end position="149"/>
    </location>
</feature>
<evidence type="ECO:0000313" key="2">
    <source>
        <dbReference type="EMBL" id="AMD85924.1"/>
    </source>
</evidence>
<dbReference type="SUPFAM" id="SSF53335">
    <property type="entry name" value="S-adenosyl-L-methionine-dependent methyltransferases"/>
    <property type="match status" value="1"/>
</dbReference>
<dbReference type="AlphaFoldDB" id="A0AAX2H066"/>
<keyword evidence="3" id="KW-0489">Methyltransferase</keyword>